<gene>
    <name evidence="1" type="ORF">BN1208_1228</name>
</gene>
<dbReference type="KEGG" id="mbat:BN1208_1228"/>
<dbReference type="InterPro" id="IPR029063">
    <property type="entry name" value="SAM-dependent_MTases_sf"/>
</dbReference>
<evidence type="ECO:0000313" key="1">
    <source>
        <dbReference type="EMBL" id="CEZ20108.1"/>
    </source>
</evidence>
<dbReference type="RefSeq" id="WP_046488849.1">
    <property type="nucleotide sequence ID" value="NZ_LN827929.1"/>
</dbReference>
<name>A0A0D6EXW7_9PROT</name>
<dbReference type="Pfam" id="PF02353">
    <property type="entry name" value="CMAS"/>
    <property type="match status" value="1"/>
</dbReference>
<evidence type="ECO:0000313" key="2">
    <source>
        <dbReference type="Proteomes" id="UP000064007"/>
    </source>
</evidence>
<dbReference type="HOGENOM" id="CLU_045794_0_0_4"/>
<dbReference type="GO" id="GO:0032259">
    <property type="term" value="P:methylation"/>
    <property type="evidence" value="ECO:0007669"/>
    <property type="project" value="UniProtKB-KW"/>
</dbReference>
<dbReference type="CDD" id="cd02440">
    <property type="entry name" value="AdoMet_MTases"/>
    <property type="match status" value="1"/>
</dbReference>
<protein>
    <submittedName>
        <fullName evidence="1">Methyltransferase type 11</fullName>
    </submittedName>
</protein>
<dbReference type="OrthoDB" id="9782855at2"/>
<keyword evidence="1" id="KW-0489">Methyltransferase</keyword>
<dbReference type="GO" id="GO:0008168">
    <property type="term" value="F:methyltransferase activity"/>
    <property type="evidence" value="ECO:0007669"/>
    <property type="project" value="UniProtKB-KW"/>
</dbReference>
<sequence length="351" mass="41847">MLKQALLLAEKGLLPDSLIRFGIRQLLKKRLDEISYQDTETSQDFKSIFLKSMDQSPIALVPHLANKQHYEVPSSFFDFCLGKHKKYSSCYWDSNTNHLDDAEFNALNISAEHADLKNGQTILELGCGWGSLTLFMAKKYPKSRIFAVSNSNSQRVFIETEAKKRRLNNIHVITCDMNRFQPKNFKIPKVFDRIVSIEMFEHMRNHRKLYRMLHDWLKPGGKFFMHIFVHQHTPYPFEVKDKDDWMSKFFFSGGMMPSDDLPLHFQEHLKLNQKWCWDGTHYEKTANAWLDNMDQKKSHIYPILKKTYGNQHATQWFNRWRIFYMACAELFGYRHGQEWWVAHYQFERPKK</sequence>
<dbReference type="PANTHER" id="PTHR43832:SF1">
    <property type="entry name" value="S-ADENOSYL-L-METHIONINE-DEPENDENT METHYLTRANSFERASES SUPERFAMILY PROTEIN"/>
    <property type="match status" value="1"/>
</dbReference>
<dbReference type="EMBL" id="LN827929">
    <property type="protein sequence ID" value="CEZ20108.1"/>
    <property type="molecule type" value="Genomic_DNA"/>
</dbReference>
<proteinExistence type="predicted"/>
<accession>A0A0D6EXW7</accession>
<dbReference type="STRING" id="1581557.BN1208_1228"/>
<dbReference type="Proteomes" id="UP000064007">
    <property type="component" value="Chromosome 1"/>
</dbReference>
<dbReference type="FunFam" id="3.40.50.150:FF:000554">
    <property type="entry name" value="Cation-transporting ATPase"/>
    <property type="match status" value="1"/>
</dbReference>
<reference evidence="2" key="1">
    <citation type="submission" date="2014-12" db="EMBL/GenBank/DDBJ databases">
        <authorList>
            <person name="Salcher M.M."/>
        </authorList>
    </citation>
    <scope>NUCLEOTIDE SEQUENCE [LARGE SCALE GENOMIC DNA]</scope>
    <source>
        <strain evidence="2">MMS-10A-171</strain>
    </source>
</reference>
<keyword evidence="2" id="KW-1185">Reference proteome</keyword>
<dbReference type="AlphaFoldDB" id="A0A0D6EXW7"/>
<dbReference type="Gene3D" id="3.40.50.150">
    <property type="entry name" value="Vaccinia Virus protein VP39"/>
    <property type="match status" value="1"/>
</dbReference>
<dbReference type="PANTHER" id="PTHR43832">
    <property type="match status" value="1"/>
</dbReference>
<dbReference type="SUPFAM" id="SSF53335">
    <property type="entry name" value="S-adenosyl-L-methionine-dependent methyltransferases"/>
    <property type="match status" value="1"/>
</dbReference>
<keyword evidence="1" id="KW-0808">Transferase</keyword>
<organism evidence="1 2">
    <name type="scientific">Candidatus Methylopumilus planktonicus</name>
    <dbReference type="NCBI Taxonomy" id="1581557"/>
    <lineage>
        <taxon>Bacteria</taxon>
        <taxon>Pseudomonadati</taxon>
        <taxon>Pseudomonadota</taxon>
        <taxon>Betaproteobacteria</taxon>
        <taxon>Nitrosomonadales</taxon>
        <taxon>Methylophilaceae</taxon>
        <taxon>Candidatus Methylopumilus</taxon>
    </lineage>
</organism>